<dbReference type="OMA" id="CWVHVRK"/>
<organism evidence="4 5">
    <name type="scientific">Micromonas commoda (strain RCC299 / NOUM17 / CCMP2709)</name>
    <name type="common">Picoplanktonic green alga</name>
    <dbReference type="NCBI Taxonomy" id="296587"/>
    <lineage>
        <taxon>Eukaryota</taxon>
        <taxon>Viridiplantae</taxon>
        <taxon>Chlorophyta</taxon>
        <taxon>Mamiellophyceae</taxon>
        <taxon>Mamiellales</taxon>
        <taxon>Mamiellaceae</taxon>
        <taxon>Micromonas</taxon>
    </lineage>
</organism>
<dbReference type="STRING" id="296587.C1ED56"/>
<dbReference type="Proteomes" id="UP000002009">
    <property type="component" value="Chromosome 9"/>
</dbReference>
<dbReference type="OrthoDB" id="567237at2759"/>
<dbReference type="GeneID" id="8246302"/>
<feature type="region of interest" description="Disordered" evidence="2">
    <location>
        <begin position="236"/>
        <end position="266"/>
    </location>
</feature>
<dbReference type="Pfam" id="PF09229">
    <property type="entry name" value="Aha1_N"/>
    <property type="match status" value="1"/>
</dbReference>
<evidence type="ECO:0000259" key="3">
    <source>
        <dbReference type="Pfam" id="PF09229"/>
    </source>
</evidence>
<sequence>MPIDYSKWDDIDSDSDDETVPKPAPVAQKNHSDATAAAPASSEEFDKKSKQDATGSAWNMNSWHFEETKLDEWGRARLKELLHRAPVSQYLEVDGLELDLDAKIVVREVKGDCWVHVRKGKKVWGHDFDCAIDWAGSIRGGSGLQIHGFAEWNWAVDDDEVEVIVHMAQEVPFKRAVCAAVKKVIVARCEKFAKELAAKEPAKREGEEGGGLKEGNVQVGQYKKYEAGPDGVAALQERARQMSLEKGEEVTSGKEQKRLHSQVPTH</sequence>
<protein>
    <recommendedName>
        <fullName evidence="3">Activator of Hsp90 ATPase AHSA1-like N-terminal domain-containing protein</fullName>
    </recommendedName>
</protein>
<evidence type="ECO:0000313" key="5">
    <source>
        <dbReference type="Proteomes" id="UP000002009"/>
    </source>
</evidence>
<evidence type="ECO:0000313" key="4">
    <source>
        <dbReference type="EMBL" id="ACO66024.1"/>
    </source>
</evidence>
<dbReference type="SUPFAM" id="SSF103111">
    <property type="entry name" value="Activator of Hsp90 ATPase, Aha1"/>
    <property type="match status" value="1"/>
</dbReference>
<dbReference type="Gene3D" id="3.15.10.20">
    <property type="entry name" value="Activator of Hsp90 ATPase Aha1, N-terminal domain"/>
    <property type="match status" value="1"/>
</dbReference>
<evidence type="ECO:0000256" key="1">
    <source>
        <dbReference type="ARBA" id="ARBA00006817"/>
    </source>
</evidence>
<dbReference type="GO" id="GO:0006457">
    <property type="term" value="P:protein folding"/>
    <property type="evidence" value="ECO:0007669"/>
    <property type="project" value="TreeGrafter"/>
</dbReference>
<dbReference type="KEGG" id="mis:MICPUN_102510"/>
<keyword evidence="5" id="KW-1185">Reference proteome</keyword>
<accession>C1ED56</accession>
<dbReference type="GO" id="GO:0001671">
    <property type="term" value="F:ATPase activator activity"/>
    <property type="evidence" value="ECO:0007669"/>
    <property type="project" value="InterPro"/>
</dbReference>
<feature type="compositionally biased region" description="Basic and acidic residues" evidence="2">
    <location>
        <begin position="237"/>
        <end position="258"/>
    </location>
</feature>
<dbReference type="GO" id="GO:0051087">
    <property type="term" value="F:protein-folding chaperone binding"/>
    <property type="evidence" value="ECO:0007669"/>
    <property type="project" value="InterPro"/>
</dbReference>
<dbReference type="InterPro" id="IPR015310">
    <property type="entry name" value="AHSA1-like_N"/>
</dbReference>
<dbReference type="EMBL" id="CP001329">
    <property type="protein sequence ID" value="ACO66024.1"/>
    <property type="molecule type" value="Genomic_DNA"/>
</dbReference>
<dbReference type="RefSeq" id="XP_002504766.1">
    <property type="nucleotide sequence ID" value="XM_002504720.1"/>
</dbReference>
<dbReference type="PANTHER" id="PTHR13009:SF22">
    <property type="entry name" value="LD43819P"/>
    <property type="match status" value="1"/>
</dbReference>
<name>C1ED56_MICCC</name>
<dbReference type="AlphaFoldDB" id="C1ED56"/>
<dbReference type="GO" id="GO:0005829">
    <property type="term" value="C:cytosol"/>
    <property type="evidence" value="ECO:0007669"/>
    <property type="project" value="TreeGrafter"/>
</dbReference>
<comment type="similarity">
    <text evidence="1">Belongs to the AHA1 family.</text>
</comment>
<evidence type="ECO:0000256" key="2">
    <source>
        <dbReference type="SAM" id="MobiDB-lite"/>
    </source>
</evidence>
<gene>
    <name evidence="4" type="ORF">MICPUN_102510</name>
</gene>
<dbReference type="InterPro" id="IPR036338">
    <property type="entry name" value="Aha1"/>
</dbReference>
<dbReference type="InParanoid" id="C1ED56"/>
<dbReference type="PANTHER" id="PTHR13009">
    <property type="entry name" value="HEAT SHOCK PROTEIN 90 HSP90 CO-CHAPERONE AHA-1"/>
    <property type="match status" value="1"/>
</dbReference>
<feature type="compositionally biased region" description="Basic and acidic residues" evidence="2">
    <location>
        <begin position="1"/>
        <end position="10"/>
    </location>
</feature>
<reference evidence="4 5" key="1">
    <citation type="journal article" date="2009" name="Science">
        <title>Green evolution and dynamic adaptations revealed by genomes of the marine picoeukaryotes Micromonas.</title>
        <authorList>
            <person name="Worden A.Z."/>
            <person name="Lee J.H."/>
            <person name="Mock T."/>
            <person name="Rouze P."/>
            <person name="Simmons M.P."/>
            <person name="Aerts A.L."/>
            <person name="Allen A.E."/>
            <person name="Cuvelier M.L."/>
            <person name="Derelle E."/>
            <person name="Everett M.V."/>
            <person name="Foulon E."/>
            <person name="Grimwood J."/>
            <person name="Gundlach H."/>
            <person name="Henrissat B."/>
            <person name="Napoli C."/>
            <person name="McDonald S.M."/>
            <person name="Parker M.S."/>
            <person name="Rombauts S."/>
            <person name="Salamov A."/>
            <person name="Von Dassow P."/>
            <person name="Badger J.H."/>
            <person name="Coutinho P.M."/>
            <person name="Demir E."/>
            <person name="Dubchak I."/>
            <person name="Gentemann C."/>
            <person name="Eikrem W."/>
            <person name="Gready J.E."/>
            <person name="John U."/>
            <person name="Lanier W."/>
            <person name="Lindquist E.A."/>
            <person name="Lucas S."/>
            <person name="Mayer K.F."/>
            <person name="Moreau H."/>
            <person name="Not F."/>
            <person name="Otillar R."/>
            <person name="Panaud O."/>
            <person name="Pangilinan J."/>
            <person name="Paulsen I."/>
            <person name="Piegu B."/>
            <person name="Poliakov A."/>
            <person name="Robbens S."/>
            <person name="Schmutz J."/>
            <person name="Toulza E."/>
            <person name="Wyss T."/>
            <person name="Zelensky A."/>
            <person name="Zhou K."/>
            <person name="Armbrust E.V."/>
            <person name="Bhattacharya D."/>
            <person name="Goodenough U.W."/>
            <person name="Van de Peer Y."/>
            <person name="Grigoriev I.V."/>
        </authorList>
    </citation>
    <scope>NUCLEOTIDE SEQUENCE [LARGE SCALE GENOMIC DNA]</scope>
    <source>
        <strain evidence="5">RCC299 / NOUM17</strain>
    </source>
</reference>
<feature type="domain" description="Activator of Hsp90 ATPase AHSA1-like N-terminal" evidence="3">
    <location>
        <begin position="70"/>
        <end position="198"/>
    </location>
</feature>
<proteinExistence type="inferred from homology"/>
<feature type="region of interest" description="Disordered" evidence="2">
    <location>
        <begin position="1"/>
        <end position="53"/>
    </location>
</feature>